<dbReference type="Gene3D" id="3.40.50.300">
    <property type="entry name" value="P-loop containing nucleotide triphosphate hydrolases"/>
    <property type="match status" value="1"/>
</dbReference>
<sequence>MPKKLKKHKKGEEGKELRTPIVSVMGHVDHGKTLFLDRIRGSTVIEREAGRITQHIGATEVPIETIERICAPLTRAKYEIPGLLFIDTPGHHAFTTLRSRGGALADLAVVVIDVIEGFQPQTVETIRILKRFRTPFVVAANKIDRIHGWKKHPGEPFVKSYTKQESYVQDILNEKIYEIVGELHKEGFSSERYDRISDFQRNIGIVPMSAMTGEGIPDILLVLVGLAQKFLEKNLYFKASSAGVGTILEVKEEKGLGITLDVILYDGTIKTGDTIVVGSLGEPIVTRVRALLKPRPLQEIRIEERFRTVRSVTAAAGIKVAAPNLEGALAGLPLRVVPDDAELDDIIKEVAGFSEIKIERDPIGVIIKADTLGSLEALAHELKREKIPIQIAEVGDISRRDVVNASTIKDPLLSAILGFNVEILPDALDEIARSDVAVFTDTVIYSLLESYEEWAEEKKREIEEAKFGRIPRPGIVKILPDCVFRQSKPAVVGVKVLCGTIKPNVHLMREDGVRIGTVKGLQSSGENISSAESGMEFALAIEGPTVGRQIKVGDLLYVDIPENDAKLLEAELDSGILRDDEIKAFDEFLKIKRRDDPFWGK</sequence>
<dbReference type="GO" id="GO:0005737">
    <property type="term" value="C:cytoplasm"/>
    <property type="evidence" value="ECO:0007669"/>
    <property type="project" value="TreeGrafter"/>
</dbReference>
<proteinExistence type="inferred from homology"/>
<evidence type="ECO:0000313" key="13">
    <source>
        <dbReference type="Proteomes" id="UP000185779"/>
    </source>
</evidence>
<evidence type="ECO:0000256" key="6">
    <source>
        <dbReference type="ARBA" id="ARBA00023134"/>
    </source>
</evidence>
<dbReference type="Pfam" id="PF11987">
    <property type="entry name" value="IF-2"/>
    <property type="match status" value="1"/>
</dbReference>
<evidence type="ECO:0000256" key="9">
    <source>
        <dbReference type="RuleBase" id="RU000644"/>
    </source>
</evidence>
<evidence type="ECO:0000256" key="4">
    <source>
        <dbReference type="ARBA" id="ARBA00022741"/>
    </source>
</evidence>
<dbReference type="GO" id="GO:0003924">
    <property type="term" value="F:GTPase activity"/>
    <property type="evidence" value="ECO:0007669"/>
    <property type="project" value="UniProtKB-UniRule"/>
</dbReference>
<evidence type="ECO:0000256" key="3">
    <source>
        <dbReference type="ARBA" id="ARBA00022540"/>
    </source>
</evidence>
<dbReference type="PANTHER" id="PTHR43381">
    <property type="entry name" value="TRANSLATION INITIATION FACTOR IF-2-RELATED"/>
    <property type="match status" value="1"/>
</dbReference>
<dbReference type="InterPro" id="IPR029459">
    <property type="entry name" value="EFTU-type"/>
</dbReference>
<dbReference type="Gene3D" id="3.40.50.10050">
    <property type="entry name" value="Translation initiation factor IF- 2, domain 3"/>
    <property type="match status" value="1"/>
</dbReference>
<feature type="binding site" evidence="8">
    <location>
        <begin position="141"/>
        <end position="144"/>
    </location>
    <ligand>
        <name>GTP</name>
        <dbReference type="ChEBI" id="CHEBI:37565"/>
    </ligand>
</feature>
<dbReference type="PROSITE" id="PS51722">
    <property type="entry name" value="G_TR_2"/>
    <property type="match status" value="1"/>
</dbReference>
<dbReference type="Proteomes" id="UP000885936">
    <property type="component" value="Unassembled WGS sequence"/>
</dbReference>
<dbReference type="Pfam" id="PF14578">
    <property type="entry name" value="GTP_EFTU_D4"/>
    <property type="match status" value="1"/>
</dbReference>
<dbReference type="Proteomes" id="UP000185779">
    <property type="component" value="Unassembled WGS sequence"/>
</dbReference>
<keyword evidence="3 8" id="KW-0396">Initiation factor</keyword>
<dbReference type="PATRIC" id="fig|1839936.3.peg.1365"/>
<dbReference type="InterPro" id="IPR005225">
    <property type="entry name" value="Small_GTP-bd"/>
</dbReference>
<keyword evidence="13" id="KW-1185">Reference proteome</keyword>
<evidence type="ECO:0000313" key="12">
    <source>
        <dbReference type="EMBL" id="OFV65765.1"/>
    </source>
</evidence>
<dbReference type="InterPro" id="IPR015760">
    <property type="entry name" value="TIF_IF2"/>
</dbReference>
<keyword evidence="4 8" id="KW-0547">Nucleotide-binding</keyword>
<dbReference type="PANTHER" id="PTHR43381:SF4">
    <property type="entry name" value="EUKARYOTIC TRANSLATION INITIATION FACTOR 5B"/>
    <property type="match status" value="1"/>
</dbReference>
<organism evidence="12 13">
    <name type="scientific">Candidatus Syntropharchaeum butanivorans</name>
    <dbReference type="NCBI Taxonomy" id="1839936"/>
    <lineage>
        <taxon>Archaea</taxon>
        <taxon>Methanobacteriati</taxon>
        <taxon>Methanobacteriota</taxon>
        <taxon>Stenosarchaea group</taxon>
        <taxon>Methanomicrobia</taxon>
        <taxon>Methanosarcinales</taxon>
        <taxon>ANME-2 cluster</taxon>
        <taxon>Candidatus Syntropharchaeum</taxon>
    </lineage>
</organism>
<evidence type="ECO:0000256" key="7">
    <source>
        <dbReference type="ARBA" id="ARBA00024852"/>
    </source>
</evidence>
<keyword evidence="6 8" id="KW-0342">GTP-binding</keyword>
<dbReference type="FunFam" id="3.40.50.10050:FF:000001">
    <property type="entry name" value="Translation initiation factor IF-2"/>
    <property type="match status" value="1"/>
</dbReference>
<dbReference type="EMBL" id="DRIE01000035">
    <property type="protein sequence ID" value="HEC56684.1"/>
    <property type="molecule type" value="Genomic_DNA"/>
</dbReference>
<evidence type="ECO:0000256" key="2">
    <source>
        <dbReference type="ARBA" id="ARBA00020166"/>
    </source>
</evidence>
<dbReference type="CDD" id="cd03703">
    <property type="entry name" value="aeIF5B_II"/>
    <property type="match status" value="1"/>
</dbReference>
<evidence type="ECO:0000313" key="11">
    <source>
        <dbReference type="EMBL" id="HEC56684.1"/>
    </source>
</evidence>
<dbReference type="NCBIfam" id="NF003078">
    <property type="entry name" value="PRK04004.1"/>
    <property type="match status" value="1"/>
</dbReference>
<dbReference type="NCBIfam" id="TIGR00231">
    <property type="entry name" value="small_GTP"/>
    <property type="match status" value="1"/>
</dbReference>
<accession>A0A1F2P3K8</accession>
<dbReference type="CDD" id="cd01887">
    <property type="entry name" value="IF2_eIF5B"/>
    <property type="match status" value="1"/>
</dbReference>
<reference evidence="11" key="2">
    <citation type="journal article" date="2020" name="mSystems">
        <title>Genome- and Community-Level Interaction Insights into Carbon Utilization and Element Cycling Functions of Hydrothermarchaeota in Hydrothermal Sediment.</title>
        <authorList>
            <person name="Zhou Z."/>
            <person name="Liu Y."/>
            <person name="Xu W."/>
            <person name="Pan J."/>
            <person name="Luo Z.H."/>
            <person name="Li M."/>
        </authorList>
    </citation>
    <scope>NUCLEOTIDE SEQUENCE [LARGE SCALE GENOMIC DNA]</scope>
    <source>
        <strain evidence="11">HyVt-386</strain>
    </source>
</reference>
<dbReference type="FunFam" id="2.40.30.10:FF:000013">
    <property type="entry name" value="eukaryotic translation initiation factor 5B"/>
    <property type="match status" value="1"/>
</dbReference>
<dbReference type="Gene3D" id="2.40.30.10">
    <property type="entry name" value="Translation factors"/>
    <property type="match status" value="2"/>
</dbReference>
<dbReference type="SUPFAM" id="SSF50447">
    <property type="entry name" value="Translation proteins"/>
    <property type="match status" value="1"/>
</dbReference>
<gene>
    <name evidence="8" type="primary">infB</name>
    <name evidence="11" type="ORF">ENI32_02190</name>
    <name evidence="12" type="ORF">SBU_001348</name>
</gene>
<feature type="domain" description="Tr-type G" evidence="10">
    <location>
        <begin position="17"/>
        <end position="232"/>
    </location>
</feature>
<dbReference type="Pfam" id="PF00009">
    <property type="entry name" value="GTP_EFTU"/>
    <property type="match status" value="1"/>
</dbReference>
<keyword evidence="5 8" id="KW-0648">Protein biosynthesis</keyword>
<feature type="binding site" evidence="8">
    <location>
        <begin position="87"/>
        <end position="91"/>
    </location>
    <ligand>
        <name>GTP</name>
        <dbReference type="ChEBI" id="CHEBI:37565"/>
    </ligand>
</feature>
<protein>
    <recommendedName>
        <fullName evidence="2 8">Probable translation initiation factor IF-2</fullName>
    </recommendedName>
</protein>
<comment type="similarity">
    <text evidence="1 8 9">Belongs to the TRAFAC class translation factor GTPase superfamily. Classic translation factor GTPase family. IF-2 subfamily.</text>
</comment>
<evidence type="ECO:0000256" key="5">
    <source>
        <dbReference type="ARBA" id="ARBA00022917"/>
    </source>
</evidence>
<dbReference type="CDD" id="cd16266">
    <property type="entry name" value="IF2_aeIF5B_IV"/>
    <property type="match status" value="1"/>
</dbReference>
<dbReference type="SUPFAM" id="SSF52540">
    <property type="entry name" value="P-loop containing nucleoside triphosphate hydrolases"/>
    <property type="match status" value="1"/>
</dbReference>
<dbReference type="SUPFAM" id="SSF52156">
    <property type="entry name" value="Initiation factor IF2/eIF5b, domain 3"/>
    <property type="match status" value="1"/>
</dbReference>
<evidence type="ECO:0000256" key="8">
    <source>
        <dbReference type="HAMAP-Rule" id="MF_00100"/>
    </source>
</evidence>
<reference evidence="12 13" key="1">
    <citation type="submission" date="2016-05" db="EMBL/GenBank/DDBJ databases">
        <title>Microbial consortia oxidize butane by reversing methanogenesis.</title>
        <authorList>
            <person name="Laso-Perez R."/>
            <person name="Richter M."/>
            <person name="Wegener G."/>
            <person name="Musat F."/>
        </authorList>
    </citation>
    <scope>NUCLEOTIDE SEQUENCE [LARGE SCALE GENOMIC DNA]</scope>
    <source>
        <strain evidence="12">BOX1</strain>
    </source>
</reference>
<evidence type="ECO:0000256" key="1">
    <source>
        <dbReference type="ARBA" id="ARBA00007733"/>
    </source>
</evidence>
<dbReference type="InterPro" id="IPR000795">
    <property type="entry name" value="T_Tr_GTP-bd_dom"/>
</dbReference>
<comment type="caution">
    <text evidence="12">The sequence shown here is derived from an EMBL/GenBank/DDBJ whole genome shotgun (WGS) entry which is preliminary data.</text>
</comment>
<dbReference type="FunFam" id="3.40.50.300:FF:000112">
    <property type="entry name" value="Eukaryotic translation initiation factor 5B"/>
    <property type="match status" value="1"/>
</dbReference>
<dbReference type="NCBIfam" id="TIGR00491">
    <property type="entry name" value="aIF-2"/>
    <property type="match status" value="1"/>
</dbReference>
<dbReference type="InterPro" id="IPR036925">
    <property type="entry name" value="TIF_IF2_dom3_sf"/>
</dbReference>
<name>A0A1F2P3K8_9EURY</name>
<dbReference type="NCBIfam" id="NF011418">
    <property type="entry name" value="PRK14845.1"/>
    <property type="match status" value="1"/>
</dbReference>
<dbReference type="GO" id="GO:0005525">
    <property type="term" value="F:GTP binding"/>
    <property type="evidence" value="ECO:0007669"/>
    <property type="project" value="UniProtKB-KW"/>
</dbReference>
<feature type="binding site" evidence="8">
    <location>
        <begin position="26"/>
        <end position="33"/>
    </location>
    <ligand>
        <name>GTP</name>
        <dbReference type="ChEBI" id="CHEBI:37565"/>
    </ligand>
</feature>
<dbReference type="EMBL" id="LYOR01000007">
    <property type="protein sequence ID" value="OFV65765.1"/>
    <property type="molecule type" value="Genomic_DNA"/>
</dbReference>
<dbReference type="GO" id="GO:0003743">
    <property type="term" value="F:translation initiation factor activity"/>
    <property type="evidence" value="ECO:0007669"/>
    <property type="project" value="UniProtKB-UniRule"/>
</dbReference>
<comment type="function">
    <text evidence="7 8 9">Function in general translation initiation by promoting the binding of the formylmethionine-tRNA to ribosomes. Seems to function along with eIF-2.</text>
</comment>
<evidence type="ECO:0000259" key="10">
    <source>
        <dbReference type="PROSITE" id="PS51722"/>
    </source>
</evidence>
<dbReference type="InterPro" id="IPR009000">
    <property type="entry name" value="Transl_B-barrel_sf"/>
</dbReference>
<dbReference type="PRINTS" id="PR00315">
    <property type="entry name" value="ELONGATNFCT"/>
</dbReference>
<dbReference type="HAMAP" id="MF_00100_A">
    <property type="entry name" value="IF_2_A"/>
    <property type="match status" value="1"/>
</dbReference>
<dbReference type="STRING" id="1839936.SBU_001348"/>
<dbReference type="InterPro" id="IPR023115">
    <property type="entry name" value="TIF_IF2_dom3"/>
</dbReference>
<dbReference type="AlphaFoldDB" id="A0A1F2P3K8"/>
<dbReference type="InterPro" id="IPR027417">
    <property type="entry name" value="P-loop_NTPase"/>
</dbReference>
<dbReference type="InterPro" id="IPR004544">
    <property type="entry name" value="TF_aIF-2_arc"/>
</dbReference>